<comment type="activity regulation">
    <text evidence="3">Activated by a monovalent cation that binds near, but not in, the active site. The most likely occupant of the site in vivo is potassium. Ion binding induces a conformational change that may alter substrate affinity.</text>
</comment>
<feature type="binding site" evidence="3">
    <location>
        <position position="326"/>
    </location>
    <ligand>
        <name>K(+)</name>
        <dbReference type="ChEBI" id="CHEBI:29103"/>
    </ligand>
</feature>
<dbReference type="Pfam" id="PF00294">
    <property type="entry name" value="PfkB"/>
    <property type="match status" value="1"/>
</dbReference>
<dbReference type="GO" id="GO:0046872">
    <property type="term" value="F:metal ion binding"/>
    <property type="evidence" value="ECO:0007669"/>
    <property type="project" value="UniProtKB-KW"/>
</dbReference>
<feature type="domain" description="Carbohydrate kinase PfkB" evidence="5">
    <location>
        <begin position="50"/>
        <end position="382"/>
    </location>
</feature>
<feature type="binding site" evidence="3">
    <location>
        <position position="324"/>
    </location>
    <ligand>
        <name>K(+)</name>
        <dbReference type="ChEBI" id="CHEBI:29103"/>
    </ligand>
</feature>
<comment type="pathway">
    <text evidence="3">Carbohydrate metabolism; D-ribose degradation; D-ribose 5-phosphate from beta-D-ribopyranose: step 2/2.</text>
</comment>
<feature type="binding site" evidence="3">
    <location>
        <position position="370"/>
    </location>
    <ligand>
        <name>K(+)</name>
        <dbReference type="ChEBI" id="CHEBI:29103"/>
    </ligand>
</feature>
<dbReference type="Gene3D" id="3.20.20.150">
    <property type="entry name" value="Divalent-metal-dependent TIM barrel enzymes"/>
    <property type="match status" value="1"/>
</dbReference>
<feature type="binding site" evidence="3">
    <location>
        <position position="330"/>
    </location>
    <ligand>
        <name>substrate</name>
    </ligand>
</feature>
<evidence type="ECO:0000256" key="3">
    <source>
        <dbReference type="HAMAP-Rule" id="MF_03215"/>
    </source>
</evidence>
<keyword evidence="1 3" id="KW-0808">Transferase</keyword>
<name>A0ABD3Q1E4_9STRA</name>
<keyword evidence="3" id="KW-0067">ATP-binding</keyword>
<feature type="binding site" evidence="3">
    <location>
        <position position="232"/>
    </location>
    <ligand>
        <name>ATP</name>
        <dbReference type="ChEBI" id="CHEBI:30616"/>
    </ligand>
</feature>
<dbReference type="InterPro" id="IPR036237">
    <property type="entry name" value="Xyl_isomerase-like_sf"/>
</dbReference>
<dbReference type="GO" id="GO:0004747">
    <property type="term" value="F:ribokinase activity"/>
    <property type="evidence" value="ECO:0007669"/>
    <property type="project" value="UniProtKB-UniRule"/>
</dbReference>
<reference evidence="7 8" key="1">
    <citation type="journal article" date="2020" name="G3 (Bethesda)">
        <title>Improved Reference Genome for Cyclotella cryptica CCMP332, a Model for Cell Wall Morphogenesis, Salinity Adaptation, and Lipid Production in Diatoms (Bacillariophyta).</title>
        <authorList>
            <person name="Roberts W.R."/>
            <person name="Downey K.M."/>
            <person name="Ruck E.C."/>
            <person name="Traller J.C."/>
            <person name="Alverson A.J."/>
        </authorList>
    </citation>
    <scope>NUCLEOTIDE SEQUENCE [LARGE SCALE GENOMIC DNA]</scope>
    <source>
        <strain evidence="7 8">CCMP332</strain>
    </source>
</reference>
<feature type="binding site" evidence="3">
    <location>
        <begin position="60"/>
        <end position="64"/>
    </location>
    <ligand>
        <name>substrate</name>
    </ligand>
</feature>
<evidence type="ECO:0000313" key="7">
    <source>
        <dbReference type="EMBL" id="KAL3794158.1"/>
    </source>
</evidence>
<comment type="subcellular location">
    <subcellularLocation>
        <location evidence="3">Cytoplasm</location>
    </subcellularLocation>
    <subcellularLocation>
        <location evidence="3">Nucleus</location>
    </subcellularLocation>
</comment>
<evidence type="ECO:0000259" key="6">
    <source>
        <dbReference type="Pfam" id="PF01261"/>
    </source>
</evidence>
<feature type="binding site" evidence="3">
    <location>
        <position position="187"/>
    </location>
    <ligand>
        <name>substrate</name>
    </ligand>
</feature>
<dbReference type="InterPro" id="IPR011877">
    <property type="entry name" value="Ribokinase"/>
</dbReference>
<keyword evidence="3" id="KW-0630">Potassium</keyword>
<dbReference type="GO" id="GO:0019303">
    <property type="term" value="P:D-ribose catabolic process"/>
    <property type="evidence" value="ECO:0007669"/>
    <property type="project" value="UniProtKB-UniRule"/>
</dbReference>
<comment type="catalytic activity">
    <reaction evidence="3">
        <text>D-ribose + ATP = D-ribose 5-phosphate + ADP + H(+)</text>
        <dbReference type="Rhea" id="RHEA:13697"/>
        <dbReference type="ChEBI" id="CHEBI:15378"/>
        <dbReference type="ChEBI" id="CHEBI:30616"/>
        <dbReference type="ChEBI" id="CHEBI:47013"/>
        <dbReference type="ChEBI" id="CHEBI:78346"/>
        <dbReference type="ChEBI" id="CHEBI:456216"/>
        <dbReference type="EC" id="2.7.1.15"/>
    </reaction>
</comment>
<keyword evidence="2 3" id="KW-0418">Kinase</keyword>
<dbReference type="AlphaFoldDB" id="A0ABD3Q1E4"/>
<dbReference type="Pfam" id="PF01261">
    <property type="entry name" value="AP_endonuc_2"/>
    <property type="match status" value="1"/>
</dbReference>
<feature type="chain" id="PRO_5044828204" description="Ribokinase" evidence="4">
    <location>
        <begin position="20"/>
        <end position="743"/>
    </location>
</feature>
<dbReference type="Gene3D" id="3.40.1190.20">
    <property type="match status" value="1"/>
</dbReference>
<comment type="function">
    <text evidence="3">Catalyzes the phosphorylation of ribose at O-5 in a reaction requiring ATP and magnesium. The resulting D-ribose-5-phosphate can then be used either for sythesis of nucleotides, histidine, and tryptophan, or as a component of the pentose phosphate pathway.</text>
</comment>
<dbReference type="SUPFAM" id="SSF51658">
    <property type="entry name" value="Xylose isomerase-like"/>
    <property type="match status" value="1"/>
</dbReference>
<keyword evidence="3" id="KW-0119">Carbohydrate metabolism</keyword>
<dbReference type="GO" id="GO:0005524">
    <property type="term" value="F:ATP binding"/>
    <property type="evidence" value="ECO:0007669"/>
    <property type="project" value="UniProtKB-UniRule"/>
</dbReference>
<sequence>MLLSLSLLLLLALTPSSHASILIAGSLNVDTFLPIARFPSPGENLTLLPNCEHLVDVPGGKGMNQAIAACKLQLLGKTATTHGGGRRAAFLGQFGNDAAADILRKSLTEHDVDISLCGTSEHPSGRGYVMLVPKTGEVSAVVSGGSNQHGWDHFDLRVDADDTTKVWSDEQIEEMIASYSLVLLQCEIPHFVNQRLARAAKKRNIPVLLDVGGEDRKLDRALLECCDYLIPNESELERLSSSFSQESDIQQDGEREQLENIQSQLGEGMDVSSITKAVCTLQKNGANHVLVTLGSHGSILFRKNKKQILYQPACTLPSGSSVVDETGAGDCYRAAFAVALLEHCAGDVTNVDDDTLRKCMKFASAAGALAVTKKGAVPSIPSRKEVEELMKSNAREENIQSTTAIPRGGMMKSDENRLDDDFPFMFGSRLNSMKDRRDLLDPSTPMTTPLDFVRRQAAIRGLGCVDFNYPQHFMDYWTPEEAKQALEEVNLVAGAVCLRYPSKFARGAMNHPDPAMRREAIEMTKDAAKVARILGCNEVVVWSAYDGYDYPFQVNYKEKWNQIVSAFQECCDAYPDIKWSLEYKPTDENTRFFTVPSTGAAMLMVKDINRPNMGLTLDMGHMLMSGENPGQSISMVGDKLFGIQLNDGYTRLAAEDGMMFGSIHPSMALEALYQLRINNFRGHLYFDTFPQRTDPIKECEYNIQRVKEFWRAVEMMNEDDIHRIAMEHDALGSLELVNQAFRL</sequence>
<evidence type="ECO:0000313" key="8">
    <source>
        <dbReference type="Proteomes" id="UP001516023"/>
    </source>
</evidence>
<feature type="signal peptide" evidence="4">
    <location>
        <begin position="1"/>
        <end position="19"/>
    </location>
</feature>
<dbReference type="InterPro" id="IPR029056">
    <property type="entry name" value="Ribokinase-like"/>
</dbReference>
<comment type="cofactor">
    <cofactor evidence="3">
        <name>Mg(2+)</name>
        <dbReference type="ChEBI" id="CHEBI:18420"/>
    </cofactor>
    <text evidence="3">Requires a divalent cation, most likely magnesium in vivo, as an electrophilic catalyst to aid phosphoryl group transfer. It is the chelate of the metal and the nucleotide that is the actual substrate.</text>
</comment>
<keyword evidence="3" id="KW-0963">Cytoplasm</keyword>
<dbReference type="Proteomes" id="UP001516023">
    <property type="component" value="Unassembled WGS sequence"/>
</dbReference>
<comment type="subunit">
    <text evidence="3">Homodimer.</text>
</comment>
<keyword evidence="3" id="KW-0547">Nucleotide-binding</keyword>
<gene>
    <name evidence="7" type="ORF">HJC23_012865</name>
</gene>
<evidence type="ECO:0000256" key="4">
    <source>
        <dbReference type="SAM" id="SignalP"/>
    </source>
</evidence>
<feature type="binding site" evidence="3">
    <location>
        <begin position="329"/>
        <end position="330"/>
    </location>
    <ligand>
        <name>ATP</name>
        <dbReference type="ChEBI" id="CHEBI:30616"/>
    </ligand>
</feature>
<keyword evidence="3" id="KW-0539">Nucleus</keyword>
<dbReference type="HAMAP" id="MF_01987">
    <property type="entry name" value="Ribokinase"/>
    <property type="match status" value="1"/>
</dbReference>
<proteinExistence type="inferred from homology"/>
<dbReference type="GO" id="GO:0005634">
    <property type="term" value="C:nucleus"/>
    <property type="evidence" value="ECO:0007669"/>
    <property type="project" value="UniProtKB-SubCell"/>
</dbReference>
<feature type="binding site" evidence="3">
    <location>
        <begin position="292"/>
        <end position="297"/>
    </location>
    <ligand>
        <name>ATP</name>
        <dbReference type="ChEBI" id="CHEBI:30616"/>
    </ligand>
</feature>
<evidence type="ECO:0000256" key="2">
    <source>
        <dbReference type="ARBA" id="ARBA00022777"/>
    </source>
</evidence>
<keyword evidence="8" id="KW-1185">Reference proteome</keyword>
<comment type="caution">
    <text evidence="3">Lacks conserved residue(s) required for the propagation of feature annotation.</text>
</comment>
<dbReference type="CDD" id="cd01174">
    <property type="entry name" value="ribokinase"/>
    <property type="match status" value="1"/>
</dbReference>
<dbReference type="InterPro" id="IPR013022">
    <property type="entry name" value="Xyl_isomerase-like_TIM-brl"/>
</dbReference>
<dbReference type="EMBL" id="JABMIG020000083">
    <property type="protein sequence ID" value="KAL3794158.1"/>
    <property type="molecule type" value="Genomic_DNA"/>
</dbReference>
<accession>A0ABD3Q1E4</accession>
<keyword evidence="3" id="KW-0460">Magnesium</keyword>
<dbReference type="SUPFAM" id="SSF53613">
    <property type="entry name" value="Ribokinase-like"/>
    <property type="match status" value="1"/>
</dbReference>
<evidence type="ECO:0000256" key="1">
    <source>
        <dbReference type="ARBA" id="ARBA00022679"/>
    </source>
</evidence>
<feature type="binding site" evidence="3">
    <location>
        <position position="375"/>
    </location>
    <ligand>
        <name>K(+)</name>
        <dbReference type="ChEBI" id="CHEBI:29103"/>
    </ligand>
</feature>
<dbReference type="PANTHER" id="PTHR10584:SF166">
    <property type="entry name" value="RIBOKINASE"/>
    <property type="match status" value="1"/>
</dbReference>
<feature type="binding site" evidence="3">
    <location>
        <begin position="28"/>
        <end position="30"/>
    </location>
    <ligand>
        <name>substrate</name>
    </ligand>
</feature>
<feature type="binding site" evidence="3">
    <location>
        <position position="379"/>
    </location>
    <ligand>
        <name>K(+)</name>
        <dbReference type="ChEBI" id="CHEBI:29103"/>
    </ligand>
</feature>
<protein>
    <recommendedName>
        <fullName evidence="3">Ribokinase</fullName>
        <shortName evidence="3">RK</shortName>
        <ecNumber evidence="3">2.7.1.15</ecNumber>
    </recommendedName>
</protein>
<dbReference type="InterPro" id="IPR011611">
    <property type="entry name" value="PfkB_dom"/>
</dbReference>
<feature type="active site" description="Proton acceptor" evidence="3">
    <location>
        <position position="330"/>
    </location>
</feature>
<keyword evidence="3" id="KW-0479">Metal-binding</keyword>
<dbReference type="EC" id="2.7.1.15" evidence="3"/>
<organism evidence="7 8">
    <name type="scientific">Cyclotella cryptica</name>
    <dbReference type="NCBI Taxonomy" id="29204"/>
    <lineage>
        <taxon>Eukaryota</taxon>
        <taxon>Sar</taxon>
        <taxon>Stramenopiles</taxon>
        <taxon>Ochrophyta</taxon>
        <taxon>Bacillariophyta</taxon>
        <taxon>Coscinodiscophyceae</taxon>
        <taxon>Thalassiosirophycidae</taxon>
        <taxon>Stephanodiscales</taxon>
        <taxon>Stephanodiscaceae</taxon>
        <taxon>Cyclotella</taxon>
    </lineage>
</organism>
<feature type="domain" description="Xylose isomerase-like TIM barrel" evidence="6">
    <location>
        <begin position="476"/>
        <end position="689"/>
    </location>
</feature>
<keyword evidence="4" id="KW-0732">Signal</keyword>
<comment type="caution">
    <text evidence="7">The sequence shown here is derived from an EMBL/GenBank/DDBJ whole genome shotgun (WGS) entry which is preliminary data.</text>
</comment>
<dbReference type="PANTHER" id="PTHR10584">
    <property type="entry name" value="SUGAR KINASE"/>
    <property type="match status" value="1"/>
</dbReference>
<dbReference type="GO" id="GO:0005737">
    <property type="term" value="C:cytoplasm"/>
    <property type="evidence" value="ECO:0007669"/>
    <property type="project" value="UniProtKB-SubCell"/>
</dbReference>
<evidence type="ECO:0000259" key="5">
    <source>
        <dbReference type="Pfam" id="PF00294"/>
    </source>
</evidence>
<comment type="similarity">
    <text evidence="3">Belongs to the carbohydrate kinase PfkB family. Ribokinase subfamily.</text>
</comment>
<feature type="binding site" evidence="3">
    <location>
        <position position="373"/>
    </location>
    <ligand>
        <name>K(+)</name>
        <dbReference type="ChEBI" id="CHEBI:29103"/>
    </ligand>
</feature>